<keyword evidence="3 5" id="KW-0378">Hydrolase</keyword>
<keyword evidence="6" id="KW-0732">Signal</keyword>
<dbReference type="SMART" id="SM00245">
    <property type="entry name" value="TSPc"/>
    <property type="match status" value="1"/>
</dbReference>
<proteinExistence type="inferred from homology"/>
<evidence type="ECO:0000313" key="9">
    <source>
        <dbReference type="Proteomes" id="UP001314181"/>
    </source>
</evidence>
<dbReference type="Pfam" id="PF22694">
    <property type="entry name" value="CtpB_N-like"/>
    <property type="match status" value="1"/>
</dbReference>
<dbReference type="InterPro" id="IPR036034">
    <property type="entry name" value="PDZ_sf"/>
</dbReference>
<dbReference type="GO" id="GO:0004252">
    <property type="term" value="F:serine-type endopeptidase activity"/>
    <property type="evidence" value="ECO:0007669"/>
    <property type="project" value="UniProtKB-EC"/>
</dbReference>
<reference evidence="8 9" key="1">
    <citation type="submission" date="2024-01" db="EMBL/GenBank/DDBJ databases">
        <authorList>
            <person name="Kunselman E."/>
        </authorList>
    </citation>
    <scope>NUCLEOTIDE SEQUENCE [LARGE SCALE GENOMIC DNA]</scope>
    <source>
        <strain evidence="8">2 abalone samples</strain>
    </source>
</reference>
<organism evidence="8 9">
    <name type="scientific">Candidatus Xenohaliotis californiensis</name>
    <dbReference type="NCBI Taxonomy" id="84677"/>
    <lineage>
        <taxon>Bacteria</taxon>
        <taxon>Pseudomonadati</taxon>
        <taxon>Pseudomonadota</taxon>
        <taxon>Alphaproteobacteria</taxon>
        <taxon>Rickettsiales</taxon>
        <taxon>Anaplasmataceae</taxon>
        <taxon>Candidatus Xenohaliotis</taxon>
    </lineage>
</organism>
<dbReference type="InterPro" id="IPR005151">
    <property type="entry name" value="Tail-specific_protease"/>
</dbReference>
<dbReference type="Proteomes" id="UP001314181">
    <property type="component" value="Unassembled WGS sequence"/>
</dbReference>
<dbReference type="CDD" id="cd07560">
    <property type="entry name" value="Peptidase_S41_CPP"/>
    <property type="match status" value="1"/>
</dbReference>
<evidence type="ECO:0000313" key="8">
    <source>
        <dbReference type="EMBL" id="CAK8162526.1"/>
    </source>
</evidence>
<evidence type="ECO:0000256" key="6">
    <source>
        <dbReference type="SAM" id="SignalP"/>
    </source>
</evidence>
<dbReference type="GO" id="GO:0006508">
    <property type="term" value="P:proteolysis"/>
    <property type="evidence" value="ECO:0007669"/>
    <property type="project" value="UniProtKB-KW"/>
</dbReference>
<feature type="chain" id="PRO_5046214776" evidence="6">
    <location>
        <begin position="21"/>
        <end position="418"/>
    </location>
</feature>
<feature type="domain" description="PDZ" evidence="7">
    <location>
        <begin position="79"/>
        <end position="145"/>
    </location>
</feature>
<protein>
    <submittedName>
        <fullName evidence="8">Carboxy-terminal-processing protease</fullName>
        <ecNumber evidence="8">3.4.21.102</ecNumber>
    </submittedName>
</protein>
<dbReference type="NCBIfam" id="TIGR00225">
    <property type="entry name" value="prc"/>
    <property type="match status" value="1"/>
</dbReference>
<dbReference type="Pfam" id="PF17820">
    <property type="entry name" value="PDZ_6"/>
    <property type="match status" value="1"/>
</dbReference>
<dbReference type="PROSITE" id="PS50106">
    <property type="entry name" value="PDZ"/>
    <property type="match status" value="1"/>
</dbReference>
<dbReference type="InterPro" id="IPR001478">
    <property type="entry name" value="PDZ"/>
</dbReference>
<dbReference type="InterPro" id="IPR055210">
    <property type="entry name" value="CtpA/B_N"/>
</dbReference>
<dbReference type="Gene3D" id="2.30.42.10">
    <property type="match status" value="1"/>
</dbReference>
<evidence type="ECO:0000256" key="5">
    <source>
        <dbReference type="RuleBase" id="RU004404"/>
    </source>
</evidence>
<sequence length="418" mass="46036">MRKIISVLIICICIAVNTLAENDQNTLKQLKKFGDIFEKIRNEYVDPVTSDKLIEHALNGMLTGLDPHSGYLNSTSFKEIKMQTKGEFGGLGMEVTIDNGFVKVMSPIDDTPAFKMGIKPGDYITAVDDKSIIGLSLQEAVTMMRGEADTKIKLTIIRAEAKDPLEIILTRDIIKINPIKAQLYNDVLYIRVASFTEQTSESIKKELKKHNLSSRKAKVKGILLDLRNNPGGLLNQAIGVTDSFISSGEIVSTRGRHKEDITRYNASGKDITSNTPMVVLINGGTASASEIVAGALQDHKRAVLVGTKSFGKGSVQSIIPFQNDSAAIRITTSRYYTPSGKSIQAEGITPDIVLENAKVEFLNHKTYKESDLPGHLHNKQSQTNNNTHKKAREIMYSTDVQMAMAYDIIKAIIAYKAM</sequence>
<dbReference type="SUPFAM" id="SSF50156">
    <property type="entry name" value="PDZ domain-like"/>
    <property type="match status" value="1"/>
</dbReference>
<evidence type="ECO:0000259" key="7">
    <source>
        <dbReference type="PROSITE" id="PS50106"/>
    </source>
</evidence>
<dbReference type="PANTHER" id="PTHR32060:SF30">
    <property type="entry name" value="CARBOXY-TERMINAL PROCESSING PROTEASE CTPA"/>
    <property type="match status" value="1"/>
</dbReference>
<keyword evidence="4 5" id="KW-0720">Serine protease</keyword>
<dbReference type="SMART" id="SM00228">
    <property type="entry name" value="PDZ"/>
    <property type="match status" value="1"/>
</dbReference>
<dbReference type="InterPro" id="IPR004447">
    <property type="entry name" value="Peptidase_S41A"/>
</dbReference>
<evidence type="ECO:0000256" key="3">
    <source>
        <dbReference type="ARBA" id="ARBA00022801"/>
    </source>
</evidence>
<gene>
    <name evidence="8" type="primary">ctpA</name>
    <name evidence="8" type="ORF">CAXC1_180034</name>
</gene>
<dbReference type="Gene3D" id="3.90.226.10">
    <property type="entry name" value="2-enoyl-CoA Hydratase, Chain A, domain 1"/>
    <property type="match status" value="1"/>
</dbReference>
<keyword evidence="2 5" id="KW-0645">Protease</keyword>
<evidence type="ECO:0000256" key="2">
    <source>
        <dbReference type="ARBA" id="ARBA00022670"/>
    </source>
</evidence>
<dbReference type="Gene3D" id="3.30.750.44">
    <property type="match status" value="1"/>
</dbReference>
<keyword evidence="9" id="KW-1185">Reference proteome</keyword>
<dbReference type="RefSeq" id="WP_338363629.1">
    <property type="nucleotide sequence ID" value="NZ_CAWVOK010000009.1"/>
</dbReference>
<name>A0ABM9N7I2_9RICK</name>
<evidence type="ECO:0000256" key="1">
    <source>
        <dbReference type="ARBA" id="ARBA00009179"/>
    </source>
</evidence>
<evidence type="ECO:0000256" key="4">
    <source>
        <dbReference type="ARBA" id="ARBA00022825"/>
    </source>
</evidence>
<dbReference type="InterPro" id="IPR029045">
    <property type="entry name" value="ClpP/crotonase-like_dom_sf"/>
</dbReference>
<dbReference type="EMBL" id="CAWVOK010000009">
    <property type="protein sequence ID" value="CAK8162526.1"/>
    <property type="molecule type" value="Genomic_DNA"/>
</dbReference>
<dbReference type="InterPro" id="IPR041489">
    <property type="entry name" value="PDZ_6"/>
</dbReference>
<dbReference type="Pfam" id="PF03572">
    <property type="entry name" value="Peptidase_S41"/>
    <property type="match status" value="1"/>
</dbReference>
<comment type="similarity">
    <text evidence="1 5">Belongs to the peptidase S41A family.</text>
</comment>
<feature type="signal peptide" evidence="6">
    <location>
        <begin position="1"/>
        <end position="20"/>
    </location>
</feature>
<dbReference type="SUPFAM" id="SSF52096">
    <property type="entry name" value="ClpP/crotonase"/>
    <property type="match status" value="1"/>
</dbReference>
<accession>A0ABM9N7I2</accession>
<dbReference type="EC" id="3.4.21.102" evidence="8"/>
<dbReference type="PANTHER" id="PTHR32060">
    <property type="entry name" value="TAIL-SPECIFIC PROTEASE"/>
    <property type="match status" value="1"/>
</dbReference>
<dbReference type="CDD" id="cd06782">
    <property type="entry name" value="cpPDZ_CPP-like"/>
    <property type="match status" value="1"/>
</dbReference>
<comment type="caution">
    <text evidence="8">The sequence shown here is derived from an EMBL/GenBank/DDBJ whole genome shotgun (WGS) entry which is preliminary data.</text>
</comment>